<evidence type="ECO:0000256" key="1">
    <source>
        <dbReference type="SAM" id="Phobius"/>
    </source>
</evidence>
<dbReference type="AlphaFoldDB" id="A0A1N5ZWF2"/>
<feature type="transmembrane region" description="Helical" evidence="1">
    <location>
        <begin position="62"/>
        <end position="84"/>
    </location>
</feature>
<sequence>MTTAFASTAPGFTTSHPTTLLLLRCGVAAGPVFLAVGAAQGLTRDGFDFGRNAISQLSLGAWGWIQMVNFVITAALLIAGATGLRRALPNGGARRWAPPLVGAFGATFLIAAIFPVDPGAGFPADAPPAPTVTLSGPGTVHMVAASLGFVALCVAFIVLARPFAVAGHQGLALVCRIAPVVILAGLAASSVTVLAFTAGAAVALLCLSLVTARLSRR</sequence>
<dbReference type="Proteomes" id="UP000185124">
    <property type="component" value="Unassembled WGS sequence"/>
</dbReference>
<accession>A0A1N5ZWF2</accession>
<keyword evidence="1" id="KW-0472">Membrane</keyword>
<feature type="transmembrane region" description="Helical" evidence="1">
    <location>
        <begin position="21"/>
        <end position="42"/>
    </location>
</feature>
<evidence type="ECO:0000313" key="3">
    <source>
        <dbReference type="Proteomes" id="UP000185124"/>
    </source>
</evidence>
<dbReference type="Pfam" id="PF06197">
    <property type="entry name" value="DUF998"/>
    <property type="match status" value="1"/>
</dbReference>
<keyword evidence="1" id="KW-1133">Transmembrane helix</keyword>
<protein>
    <recommendedName>
        <fullName evidence="4">DUF998 domain-containing protein</fullName>
    </recommendedName>
</protein>
<dbReference type="OrthoDB" id="8159487at2"/>
<dbReference type="STRING" id="709881.SAMN04489832_4547"/>
<feature type="transmembrane region" description="Helical" evidence="1">
    <location>
        <begin position="96"/>
        <end position="116"/>
    </location>
</feature>
<evidence type="ECO:0008006" key="4">
    <source>
        <dbReference type="Google" id="ProtNLM"/>
    </source>
</evidence>
<proteinExistence type="predicted"/>
<keyword evidence="3" id="KW-1185">Reference proteome</keyword>
<feature type="transmembrane region" description="Helical" evidence="1">
    <location>
        <begin position="171"/>
        <end position="188"/>
    </location>
</feature>
<feature type="transmembrane region" description="Helical" evidence="1">
    <location>
        <begin position="136"/>
        <end position="159"/>
    </location>
</feature>
<reference evidence="3" key="1">
    <citation type="submission" date="2016-12" db="EMBL/GenBank/DDBJ databases">
        <authorList>
            <person name="Varghese N."/>
            <person name="Submissions S."/>
        </authorList>
    </citation>
    <scope>NUCLEOTIDE SEQUENCE [LARGE SCALE GENOMIC DNA]</scope>
    <source>
        <strain evidence="3">DSM 45599</strain>
    </source>
</reference>
<organism evidence="2 3">
    <name type="scientific">Micromonospora cremea</name>
    <dbReference type="NCBI Taxonomy" id="709881"/>
    <lineage>
        <taxon>Bacteria</taxon>
        <taxon>Bacillati</taxon>
        <taxon>Actinomycetota</taxon>
        <taxon>Actinomycetes</taxon>
        <taxon>Micromonosporales</taxon>
        <taxon>Micromonosporaceae</taxon>
        <taxon>Micromonospora</taxon>
    </lineage>
</organism>
<dbReference type="InterPro" id="IPR009339">
    <property type="entry name" value="DUF998"/>
</dbReference>
<keyword evidence="1" id="KW-0812">Transmembrane</keyword>
<dbReference type="RefSeq" id="WP_084757555.1">
    <property type="nucleotide sequence ID" value="NZ_FSQT01000002.1"/>
</dbReference>
<gene>
    <name evidence="2" type="ORF">SAMN04489832_4547</name>
</gene>
<feature type="transmembrane region" description="Helical" evidence="1">
    <location>
        <begin position="194"/>
        <end position="214"/>
    </location>
</feature>
<evidence type="ECO:0000313" key="2">
    <source>
        <dbReference type="EMBL" id="SIN26000.1"/>
    </source>
</evidence>
<dbReference type="EMBL" id="FSQT01000002">
    <property type="protein sequence ID" value="SIN26000.1"/>
    <property type="molecule type" value="Genomic_DNA"/>
</dbReference>
<name>A0A1N5ZWF2_9ACTN</name>